<sequence>MDSGTSYAPPDMFSKPPGHQDTVPMDTDPPENPDEKTSHGQNDRSNRDDPNAQSNGTDPGTRNVPSDDRDSSNDQSNRQDSGGQMDSTGKEGQDNRIPPPLPPPPPPPPPAPAPPPLPMDLAEKIKGMYRLLDLISESGSNGCVDKVIIAQDPLKRFINTICPGSYASLIKVDFKALDKFMIKPLGVYGSKVETVRFLRSLNAVNEDIARLLLAPTELGSSRPALSSGLYVLAARQADSTQERHYVIYWPEDSTWDDSAASSVCRNRVRYLTKMCDQVVALLSAEHSASILWGDEDSDTESVDSDTGDDDRLFTYEVAKRNEQEESAVSRPGFQINSRHISHYTIPADCALDPSGFVPGLFHGETAQGFWTVTYVPQATRSRSYNQHTFTTLLLRQLLEENALVLSKSLDEDTIQILVEVALSGIFPEQCNELRVTVKNTCEKFRQELIERQYKACEDLLYQEASLQRALRDTVVEDVMKLFPSFERDALSSHTRVDGDTDVNHKGTQPTRVGDLRLLYSEFNGIYKRHVDEAKFGVVKGPEYQSLKERLIAVRHLLEKSPELAPEKRTELIQAILSEDNLQRAQQIFPKPDKNNQSGKTSLLSKVAKFFSGSKETDEESLRKELRKIKSGISDSGFLLQLKGIDDKELEAPIQAVMDLACGQLTSSIDTAVKNMTHAVLRMQQDECKRFMQREIETEKRKELHGIFVDFIQVINKVSAGRRTSVVYIDGVQKGWKGSWSQEYKVTGRRTEPEEPKLKFQVHPIDLTSDDKQNMQLHPKHIPNPIVNDRRLGEFHVPLGLRVVYDFQRLLENEKLLLVLADRDRHSIYLEPLSRMDAAIKQGKAIKPLNRDKVGEDVLFAYDEVKRMLTVCASAKMQLYAFVFDETFRSLQSQGSPISLAPWYNQADISILKLSSVCGGDEVVMVDSNAQIRIFSFITQQFRPSFLQLPSVPSAIYPTPDGSCLLVIQEQDSQLSLSAYHWETFGSTDGISLPLPSVPLDGAVVTSIASRGRVFLLTLDIDAHCVNSVAIDITRKTTEVVFQEKGSRNASKTGTQHTQHNTVLDCHKEVWTRFPVLPAVKRRTITSLSERRPRSLTFITENPTQPFASYFSDLIQGFVRATRKPTGDELRSIQVSATDFESFRDETVFDLKCNVSQYRVGEWLVDLLCLIPIHIAVCRENRFVPLANGVISAELERILLGADVNQIVDHLSLGWYESIFQSYMASKPVKVVSSMGQQSVGKSFSLNHLVDTSFAGSAMRTTEGVWMSVTPTDDELIVALDFEGVDSVERSPQEDTLLVLFNTALSNLVLFRNNFAFGRDISGLFQSFQSSASVLDPEANPSLFQSTLVIIIKDVVESDKVEIAREFSLKFQKIVEQEQDANFISRLHGGKLDIIPWPVIESKEFYKSFTTLKRRLDLQKVSHPSAGEFLHTIKTLMAKLKANDWGALSQTMAEHRAKSLSALLQIALATGFSEIDPELEPLKDFDTDLVVGSHDTGAIFAISDGEPVPSAKIEEQLAALFDSWTPSEPRQLMPDSELVAELRTHLNRLIEFRVNHVRSWLDCNLARFQGEHAAIEDLRRRFDNMVIEMKTNVQLCGAQCASCYLICIRSRLHEGDHSCNTDHKCGYNCGFCEDEFKLCSTRAGHPGKHICVVTAHLCGEPCKLSGRRGCLEDCTKVMGHDDDDHMCSALVHTCGEPCALRGMKLPDGKIYSCPERCSISSDQDHETHSCDTRLCPSTCELCRRLCDEPHLHGLSRGMHHLCGETHPCSALCSDNGICQIDTAPQSIEATFTGRHENFQYTKYTQVAKRLQCVRTIPPGQTSHGGPHTHSKDSQPFHFCEARCENCGYFCTLPLGHTQQDHETSHGSMTQTRWTVDGPDGTSLELGGRKFSSNDEGAPMMCNLVCSSIGRHVHIAYCRAADGGPCYGADVQHINERLTPNPDKPKDAISHGLYWRRMGFKDPYTRDEQTNFAKCDAMCPGPEHSGTPAAAGQPSYCTLPMFHPPRNPNDAVNGLGYISNDGHLFECNNPVVMQQAFHVIFVVDRSGSMSSNDRGPLADAPMTNRIVRSSNNRLGAVYSSLYSFWSARHAAVTAGRQAAGARRDAYSVILFNSATTSILTNDFTSTPEQLLDAMLVHRAGGGTNFSEALRAGGVIMEQNWSTERTPVMIFLSDGECSVSDAAIQDICLSAVRLGKPLSFHSISFGPDTSSSSLRRMANLALGIQNNAPRNARSPPSAPSSFAVALDTVQLAETFLGIAESLRKPRGSLMC</sequence>
<dbReference type="InterPro" id="IPR015894">
    <property type="entry name" value="Guanylate-bd_N"/>
</dbReference>
<accession>A0A9P5MQB2</accession>
<dbReference type="GO" id="GO:0005525">
    <property type="term" value="F:GTP binding"/>
    <property type="evidence" value="ECO:0007669"/>
    <property type="project" value="InterPro"/>
</dbReference>
<dbReference type="InterPro" id="IPR002035">
    <property type="entry name" value="VWF_A"/>
</dbReference>
<dbReference type="InterPro" id="IPR036465">
    <property type="entry name" value="vWFA_dom_sf"/>
</dbReference>
<dbReference type="CDD" id="cd00198">
    <property type="entry name" value="vWFA"/>
    <property type="match status" value="1"/>
</dbReference>
<evidence type="ECO:0000313" key="5">
    <source>
        <dbReference type="Proteomes" id="UP000759537"/>
    </source>
</evidence>
<evidence type="ECO:0000256" key="1">
    <source>
        <dbReference type="SAM" id="MobiDB-lite"/>
    </source>
</evidence>
<evidence type="ECO:0008006" key="6">
    <source>
        <dbReference type="Google" id="ProtNLM"/>
    </source>
</evidence>
<feature type="compositionally biased region" description="Polar residues" evidence="1">
    <location>
        <begin position="51"/>
        <end position="64"/>
    </location>
</feature>
<feature type="domain" description="Spondin" evidence="3">
    <location>
        <begin position="1"/>
        <end position="33"/>
    </location>
</feature>
<evidence type="ECO:0000259" key="2">
    <source>
        <dbReference type="PROSITE" id="PS50234"/>
    </source>
</evidence>
<dbReference type="SMART" id="SM00327">
    <property type="entry name" value="VWA"/>
    <property type="match status" value="1"/>
</dbReference>
<dbReference type="InterPro" id="IPR027417">
    <property type="entry name" value="P-loop_NTPase"/>
</dbReference>
<proteinExistence type="predicted"/>
<feature type="region of interest" description="Disordered" evidence="1">
    <location>
        <begin position="1860"/>
        <end position="1879"/>
    </location>
</feature>
<dbReference type="Pfam" id="PF13519">
    <property type="entry name" value="VWA_2"/>
    <property type="match status" value="1"/>
</dbReference>
<organism evidence="4 5">
    <name type="scientific">Russula ochroleuca</name>
    <dbReference type="NCBI Taxonomy" id="152965"/>
    <lineage>
        <taxon>Eukaryota</taxon>
        <taxon>Fungi</taxon>
        <taxon>Dikarya</taxon>
        <taxon>Basidiomycota</taxon>
        <taxon>Agaricomycotina</taxon>
        <taxon>Agaricomycetes</taxon>
        <taxon>Russulales</taxon>
        <taxon>Russulaceae</taxon>
        <taxon>Russula</taxon>
    </lineage>
</organism>
<feature type="compositionally biased region" description="Pro residues" evidence="1">
    <location>
        <begin position="97"/>
        <end position="118"/>
    </location>
</feature>
<dbReference type="GO" id="GO:0003924">
    <property type="term" value="F:GTPase activity"/>
    <property type="evidence" value="ECO:0007669"/>
    <property type="project" value="InterPro"/>
</dbReference>
<dbReference type="PANTHER" id="PTHR22796:SF1">
    <property type="entry name" value="VWFA DOMAIN-CONTAINING PROTEIN"/>
    <property type="match status" value="1"/>
</dbReference>
<reference evidence="4" key="1">
    <citation type="submission" date="2019-10" db="EMBL/GenBank/DDBJ databases">
        <authorList>
            <consortium name="DOE Joint Genome Institute"/>
            <person name="Kuo A."/>
            <person name="Miyauchi S."/>
            <person name="Kiss E."/>
            <person name="Drula E."/>
            <person name="Kohler A."/>
            <person name="Sanchez-Garcia M."/>
            <person name="Andreopoulos B."/>
            <person name="Barry K.W."/>
            <person name="Bonito G."/>
            <person name="Buee M."/>
            <person name="Carver A."/>
            <person name="Chen C."/>
            <person name="Cichocki N."/>
            <person name="Clum A."/>
            <person name="Culley D."/>
            <person name="Crous P.W."/>
            <person name="Fauchery L."/>
            <person name="Girlanda M."/>
            <person name="Hayes R."/>
            <person name="Keri Z."/>
            <person name="LaButti K."/>
            <person name="Lipzen A."/>
            <person name="Lombard V."/>
            <person name="Magnuson J."/>
            <person name="Maillard F."/>
            <person name="Morin E."/>
            <person name="Murat C."/>
            <person name="Nolan M."/>
            <person name="Ohm R."/>
            <person name="Pangilinan J."/>
            <person name="Pereira M."/>
            <person name="Perotto S."/>
            <person name="Peter M."/>
            <person name="Riley R."/>
            <person name="Sitrit Y."/>
            <person name="Stielow B."/>
            <person name="Szollosi G."/>
            <person name="Zifcakova L."/>
            <person name="Stursova M."/>
            <person name="Spatafora J.W."/>
            <person name="Tedersoo L."/>
            <person name="Vaario L.-M."/>
            <person name="Yamada A."/>
            <person name="Yan M."/>
            <person name="Wang P."/>
            <person name="Xu J."/>
            <person name="Bruns T."/>
            <person name="Baldrian P."/>
            <person name="Vilgalys R."/>
            <person name="Henrissat B."/>
            <person name="Grigoriev I.V."/>
            <person name="Hibbett D."/>
            <person name="Nagy L.G."/>
            <person name="Martin F.M."/>
        </authorList>
    </citation>
    <scope>NUCLEOTIDE SEQUENCE</scope>
    <source>
        <strain evidence="4">Prilba</strain>
    </source>
</reference>
<dbReference type="SUPFAM" id="SSF53300">
    <property type="entry name" value="vWA-like"/>
    <property type="match status" value="1"/>
</dbReference>
<comment type="caution">
    <text evidence="4">The sequence shown here is derived from an EMBL/GenBank/DDBJ whole genome shotgun (WGS) entry which is preliminary data.</text>
</comment>
<feature type="region of interest" description="Disordered" evidence="1">
    <location>
        <begin position="1"/>
        <end position="120"/>
    </location>
</feature>
<dbReference type="SUPFAM" id="SSF52540">
    <property type="entry name" value="P-loop containing nucleoside triphosphate hydrolases"/>
    <property type="match status" value="1"/>
</dbReference>
<dbReference type="InterPro" id="IPR009465">
    <property type="entry name" value="Spondin_N"/>
</dbReference>
<dbReference type="Proteomes" id="UP000759537">
    <property type="component" value="Unassembled WGS sequence"/>
</dbReference>
<evidence type="ECO:0000313" key="4">
    <source>
        <dbReference type="EMBL" id="KAF8465626.1"/>
    </source>
</evidence>
<reference evidence="4" key="2">
    <citation type="journal article" date="2020" name="Nat. Commun.">
        <title>Large-scale genome sequencing of mycorrhizal fungi provides insights into the early evolution of symbiotic traits.</title>
        <authorList>
            <person name="Miyauchi S."/>
            <person name="Kiss E."/>
            <person name="Kuo A."/>
            <person name="Drula E."/>
            <person name="Kohler A."/>
            <person name="Sanchez-Garcia M."/>
            <person name="Morin E."/>
            <person name="Andreopoulos B."/>
            <person name="Barry K.W."/>
            <person name="Bonito G."/>
            <person name="Buee M."/>
            <person name="Carver A."/>
            <person name="Chen C."/>
            <person name="Cichocki N."/>
            <person name="Clum A."/>
            <person name="Culley D."/>
            <person name="Crous P.W."/>
            <person name="Fauchery L."/>
            <person name="Girlanda M."/>
            <person name="Hayes R.D."/>
            <person name="Keri Z."/>
            <person name="LaButti K."/>
            <person name="Lipzen A."/>
            <person name="Lombard V."/>
            <person name="Magnuson J."/>
            <person name="Maillard F."/>
            <person name="Murat C."/>
            <person name="Nolan M."/>
            <person name="Ohm R.A."/>
            <person name="Pangilinan J."/>
            <person name="Pereira M.F."/>
            <person name="Perotto S."/>
            <person name="Peter M."/>
            <person name="Pfister S."/>
            <person name="Riley R."/>
            <person name="Sitrit Y."/>
            <person name="Stielow J.B."/>
            <person name="Szollosi G."/>
            <person name="Zifcakova L."/>
            <person name="Stursova M."/>
            <person name="Spatafora J.W."/>
            <person name="Tedersoo L."/>
            <person name="Vaario L.M."/>
            <person name="Yamada A."/>
            <person name="Yan M."/>
            <person name="Wang P."/>
            <person name="Xu J."/>
            <person name="Bruns T."/>
            <person name="Baldrian P."/>
            <person name="Vilgalys R."/>
            <person name="Dunand C."/>
            <person name="Henrissat B."/>
            <person name="Grigoriev I.V."/>
            <person name="Hibbett D."/>
            <person name="Nagy L.G."/>
            <person name="Martin F.M."/>
        </authorList>
    </citation>
    <scope>NUCLEOTIDE SEQUENCE</scope>
    <source>
        <strain evidence="4">Prilba</strain>
    </source>
</reference>
<dbReference type="Pfam" id="PF02263">
    <property type="entry name" value="GBP"/>
    <property type="match status" value="1"/>
</dbReference>
<feature type="domain" description="VWFA" evidence="2">
    <location>
        <begin position="2036"/>
        <end position="2259"/>
    </location>
</feature>
<feature type="compositionally biased region" description="Basic and acidic residues" evidence="1">
    <location>
        <begin position="33"/>
        <end position="50"/>
    </location>
</feature>
<gene>
    <name evidence="4" type="ORF">DFH94DRAFT_658353</name>
</gene>
<dbReference type="Gene3D" id="3.40.50.300">
    <property type="entry name" value="P-loop containing nucleotide triphosphate hydrolases"/>
    <property type="match status" value="1"/>
</dbReference>
<protein>
    <recommendedName>
        <fullName evidence="6">VWFA domain-containing protein</fullName>
    </recommendedName>
</protein>
<dbReference type="PROSITE" id="PS51020">
    <property type="entry name" value="SPONDIN"/>
    <property type="match status" value="1"/>
</dbReference>
<name>A0A9P5MQB2_9AGAM</name>
<dbReference type="OrthoDB" id="2343366at2759"/>
<dbReference type="PROSITE" id="PS50234">
    <property type="entry name" value="VWFA"/>
    <property type="match status" value="1"/>
</dbReference>
<dbReference type="EMBL" id="WHVB01000046">
    <property type="protein sequence ID" value="KAF8465626.1"/>
    <property type="molecule type" value="Genomic_DNA"/>
</dbReference>
<dbReference type="PANTHER" id="PTHR22796">
    <property type="entry name" value="URG4-RELATED"/>
    <property type="match status" value="1"/>
</dbReference>
<evidence type="ECO:0000259" key="3">
    <source>
        <dbReference type="PROSITE" id="PS51020"/>
    </source>
</evidence>
<keyword evidence="5" id="KW-1185">Reference proteome</keyword>
<dbReference type="Gene3D" id="3.40.50.410">
    <property type="entry name" value="von Willebrand factor, type A domain"/>
    <property type="match status" value="1"/>
</dbReference>